<feature type="coiled-coil region" evidence="1">
    <location>
        <begin position="29"/>
        <end position="91"/>
    </location>
</feature>
<dbReference type="AlphaFoldDB" id="B3MYE1"/>
<evidence type="ECO:0000256" key="1">
    <source>
        <dbReference type="SAM" id="Coils"/>
    </source>
</evidence>
<dbReference type="GO" id="GO:0005615">
    <property type="term" value="C:extracellular space"/>
    <property type="evidence" value="ECO:0007669"/>
    <property type="project" value="TreeGrafter"/>
</dbReference>
<dbReference type="SMART" id="SM00186">
    <property type="entry name" value="FBG"/>
    <property type="match status" value="1"/>
</dbReference>
<gene>
    <name evidence="4" type="primary">Dana\GF22042</name>
    <name evidence="4" type="synonym">dana_GLEANR_6033</name>
    <name evidence="4" type="ORF">GF22042</name>
</gene>
<dbReference type="EMBL" id="CH902632">
    <property type="protein sequence ID" value="EDV32635.2"/>
    <property type="molecule type" value="Genomic_DNA"/>
</dbReference>
<dbReference type="HOGENOM" id="CLU_043867_0_0_1"/>
<dbReference type="eggNOG" id="KOG2579">
    <property type="taxonomic scope" value="Eukaryota"/>
</dbReference>
<evidence type="ECO:0000256" key="2">
    <source>
        <dbReference type="SAM" id="SignalP"/>
    </source>
</evidence>
<evidence type="ECO:0000313" key="4">
    <source>
        <dbReference type="EMBL" id="EDV32635.2"/>
    </source>
</evidence>
<dbReference type="InterPro" id="IPR014716">
    <property type="entry name" value="Fibrinogen_a/b/g_C_1"/>
</dbReference>
<accession>B3MYE1</accession>
<dbReference type="PANTHER" id="PTHR19143:SF327">
    <property type="entry name" value="FI21813P1-RELATED"/>
    <property type="match status" value="1"/>
</dbReference>
<feature type="domain" description="Fibrinogen C-terminal" evidence="3">
    <location>
        <begin position="134"/>
        <end position="301"/>
    </location>
</feature>
<sequence length="322" mass="36750">MILQAVFLFLIPVSLALEQESSYPLLTLLEKCQSKNYQLQERLSEVQSQLYEVNLNSQKKDLELQSLKAQIAQQAALITQLKDQISDLKQTCELGKLKDLFSEELAKLREVVKSGSGTEANKAEKNTTITYTTQSKSTQVDGCPSTQDEIYVYPEIHLPGLEPFQVTCYSFNEIGSGWMEVYYKNNTSTELNQTYDQYINGFGDIFGEHFIGLEKLHTLTSQKPHEVRLNVYGGIYYEVICENFVVGGRSEGYSLKQIDGCRGDTSHFNLIQGTKFSTFDRDQDGSPDHNWARELGYGFWFGSEKLILGRNQFLDLFIRRKD</sequence>
<keyword evidence="2" id="KW-0732">Signal</keyword>
<dbReference type="PANTHER" id="PTHR19143">
    <property type="entry name" value="FIBRINOGEN/TENASCIN/ANGIOPOEITIN"/>
    <property type="match status" value="1"/>
</dbReference>
<dbReference type="Gene3D" id="3.90.215.10">
    <property type="entry name" value="Gamma Fibrinogen, chain A, domain 1"/>
    <property type="match status" value="1"/>
</dbReference>
<dbReference type="PROSITE" id="PS51406">
    <property type="entry name" value="FIBRINOGEN_C_2"/>
    <property type="match status" value="1"/>
</dbReference>
<dbReference type="InterPro" id="IPR036056">
    <property type="entry name" value="Fibrinogen-like_C"/>
</dbReference>
<protein>
    <submittedName>
        <fullName evidence="4">Uncharacterized protein, isoform B</fullName>
    </submittedName>
</protein>
<dbReference type="KEGG" id="dan:6504711"/>
<name>B3MYE1_DROAN</name>
<keyword evidence="1" id="KW-0175">Coiled coil</keyword>
<evidence type="ECO:0000259" key="3">
    <source>
        <dbReference type="PROSITE" id="PS51406"/>
    </source>
</evidence>
<dbReference type="Pfam" id="PF00147">
    <property type="entry name" value="Fibrinogen_C"/>
    <property type="match status" value="1"/>
</dbReference>
<dbReference type="OrthoDB" id="6145874at2759"/>
<dbReference type="SUPFAM" id="SSF56496">
    <property type="entry name" value="Fibrinogen C-terminal domain-like"/>
    <property type="match status" value="1"/>
</dbReference>
<dbReference type="Proteomes" id="UP000007801">
    <property type="component" value="Unassembled WGS sequence"/>
</dbReference>
<proteinExistence type="predicted"/>
<organism evidence="4 5">
    <name type="scientific">Drosophila ananassae</name>
    <name type="common">Fruit fly</name>
    <dbReference type="NCBI Taxonomy" id="7217"/>
    <lineage>
        <taxon>Eukaryota</taxon>
        <taxon>Metazoa</taxon>
        <taxon>Ecdysozoa</taxon>
        <taxon>Arthropoda</taxon>
        <taxon>Hexapoda</taxon>
        <taxon>Insecta</taxon>
        <taxon>Pterygota</taxon>
        <taxon>Neoptera</taxon>
        <taxon>Endopterygota</taxon>
        <taxon>Diptera</taxon>
        <taxon>Brachycera</taxon>
        <taxon>Muscomorpha</taxon>
        <taxon>Ephydroidea</taxon>
        <taxon>Drosophilidae</taxon>
        <taxon>Drosophila</taxon>
        <taxon>Sophophora</taxon>
    </lineage>
</organism>
<keyword evidence="5" id="KW-1185">Reference proteome</keyword>
<dbReference type="SMR" id="B3MYE1"/>
<feature type="chain" id="PRO_5006455021" evidence="2">
    <location>
        <begin position="17"/>
        <end position="322"/>
    </location>
</feature>
<evidence type="ECO:0000313" key="5">
    <source>
        <dbReference type="Proteomes" id="UP000007801"/>
    </source>
</evidence>
<feature type="signal peptide" evidence="2">
    <location>
        <begin position="1"/>
        <end position="16"/>
    </location>
</feature>
<reference evidence="4 5" key="1">
    <citation type="journal article" date="2007" name="Nature">
        <title>Evolution of genes and genomes on the Drosophila phylogeny.</title>
        <authorList>
            <consortium name="Drosophila 12 Genomes Consortium"/>
            <person name="Clark A.G."/>
            <person name="Eisen M.B."/>
            <person name="Smith D.R."/>
            <person name="Bergman C.M."/>
            <person name="Oliver B."/>
            <person name="Markow T.A."/>
            <person name="Kaufman T.C."/>
            <person name="Kellis M."/>
            <person name="Gelbart W."/>
            <person name="Iyer V.N."/>
            <person name="Pollard D.A."/>
            <person name="Sackton T.B."/>
            <person name="Larracuente A.M."/>
            <person name="Singh N.D."/>
            <person name="Abad J.P."/>
            <person name="Abt D.N."/>
            <person name="Adryan B."/>
            <person name="Aguade M."/>
            <person name="Akashi H."/>
            <person name="Anderson W.W."/>
            <person name="Aquadro C.F."/>
            <person name="Ardell D.H."/>
            <person name="Arguello R."/>
            <person name="Artieri C.G."/>
            <person name="Barbash D.A."/>
            <person name="Barker D."/>
            <person name="Barsanti P."/>
            <person name="Batterham P."/>
            <person name="Batzoglou S."/>
            <person name="Begun D."/>
            <person name="Bhutkar A."/>
            <person name="Blanco E."/>
            <person name="Bosak S.A."/>
            <person name="Bradley R.K."/>
            <person name="Brand A.D."/>
            <person name="Brent M.R."/>
            <person name="Brooks A.N."/>
            <person name="Brown R.H."/>
            <person name="Butlin R.K."/>
            <person name="Caggese C."/>
            <person name="Calvi B.R."/>
            <person name="Bernardo de Carvalho A."/>
            <person name="Caspi A."/>
            <person name="Castrezana S."/>
            <person name="Celniker S.E."/>
            <person name="Chang J.L."/>
            <person name="Chapple C."/>
            <person name="Chatterji S."/>
            <person name="Chinwalla A."/>
            <person name="Civetta A."/>
            <person name="Clifton S.W."/>
            <person name="Comeron J.M."/>
            <person name="Costello J.C."/>
            <person name="Coyne J.A."/>
            <person name="Daub J."/>
            <person name="David R.G."/>
            <person name="Delcher A.L."/>
            <person name="Delehaunty K."/>
            <person name="Do C.B."/>
            <person name="Ebling H."/>
            <person name="Edwards K."/>
            <person name="Eickbush T."/>
            <person name="Evans J.D."/>
            <person name="Filipski A."/>
            <person name="Findeiss S."/>
            <person name="Freyhult E."/>
            <person name="Fulton L."/>
            <person name="Fulton R."/>
            <person name="Garcia A.C."/>
            <person name="Gardiner A."/>
            <person name="Garfield D.A."/>
            <person name="Garvin B.E."/>
            <person name="Gibson G."/>
            <person name="Gilbert D."/>
            <person name="Gnerre S."/>
            <person name="Godfrey J."/>
            <person name="Good R."/>
            <person name="Gotea V."/>
            <person name="Gravely B."/>
            <person name="Greenberg A.J."/>
            <person name="Griffiths-Jones S."/>
            <person name="Gross S."/>
            <person name="Guigo R."/>
            <person name="Gustafson E.A."/>
            <person name="Haerty W."/>
            <person name="Hahn M.W."/>
            <person name="Halligan D.L."/>
            <person name="Halpern A.L."/>
            <person name="Halter G.M."/>
            <person name="Han M.V."/>
            <person name="Heger A."/>
            <person name="Hillier L."/>
            <person name="Hinrichs A.S."/>
            <person name="Holmes I."/>
            <person name="Hoskins R.A."/>
            <person name="Hubisz M.J."/>
            <person name="Hultmark D."/>
            <person name="Huntley M.A."/>
            <person name="Jaffe D.B."/>
            <person name="Jagadeeshan S."/>
            <person name="Jeck W.R."/>
            <person name="Johnson J."/>
            <person name="Jones C.D."/>
            <person name="Jordan W.C."/>
            <person name="Karpen G.H."/>
            <person name="Kataoka E."/>
            <person name="Keightley P.D."/>
            <person name="Kheradpour P."/>
            <person name="Kirkness E.F."/>
            <person name="Koerich L.B."/>
            <person name="Kristiansen K."/>
            <person name="Kudrna D."/>
            <person name="Kulathinal R.J."/>
            <person name="Kumar S."/>
            <person name="Kwok R."/>
            <person name="Lander E."/>
            <person name="Langley C.H."/>
            <person name="Lapoint R."/>
            <person name="Lazzaro B.P."/>
            <person name="Lee S.J."/>
            <person name="Levesque L."/>
            <person name="Li R."/>
            <person name="Lin C.F."/>
            <person name="Lin M.F."/>
            <person name="Lindblad-Toh K."/>
            <person name="Llopart A."/>
            <person name="Long M."/>
            <person name="Low L."/>
            <person name="Lozovsky E."/>
            <person name="Lu J."/>
            <person name="Luo M."/>
            <person name="Machado C.A."/>
            <person name="Makalowski W."/>
            <person name="Marzo M."/>
            <person name="Matsuda M."/>
            <person name="Matzkin L."/>
            <person name="McAllister B."/>
            <person name="McBride C.S."/>
            <person name="McKernan B."/>
            <person name="McKernan K."/>
            <person name="Mendez-Lago M."/>
            <person name="Minx P."/>
            <person name="Mollenhauer M.U."/>
            <person name="Montooth K."/>
            <person name="Mount S.M."/>
            <person name="Mu X."/>
            <person name="Myers E."/>
            <person name="Negre B."/>
            <person name="Newfeld S."/>
            <person name="Nielsen R."/>
            <person name="Noor M.A."/>
            <person name="O'Grady P."/>
            <person name="Pachter L."/>
            <person name="Papaceit M."/>
            <person name="Parisi M.J."/>
            <person name="Parisi M."/>
            <person name="Parts L."/>
            <person name="Pedersen J.S."/>
            <person name="Pesole G."/>
            <person name="Phillippy A.M."/>
            <person name="Ponting C.P."/>
            <person name="Pop M."/>
            <person name="Porcelli D."/>
            <person name="Powell J.R."/>
            <person name="Prohaska S."/>
            <person name="Pruitt K."/>
            <person name="Puig M."/>
            <person name="Quesneville H."/>
            <person name="Ram K.R."/>
            <person name="Rand D."/>
            <person name="Rasmussen M.D."/>
            <person name="Reed L.K."/>
            <person name="Reenan R."/>
            <person name="Reily A."/>
            <person name="Remington K.A."/>
            <person name="Rieger T.T."/>
            <person name="Ritchie M.G."/>
            <person name="Robin C."/>
            <person name="Rogers Y.H."/>
            <person name="Rohde C."/>
            <person name="Rozas J."/>
            <person name="Rubenfield M.J."/>
            <person name="Ruiz A."/>
            <person name="Russo S."/>
            <person name="Salzberg S.L."/>
            <person name="Sanchez-Gracia A."/>
            <person name="Saranga D.J."/>
            <person name="Sato H."/>
            <person name="Schaeffer S.W."/>
            <person name="Schatz M.C."/>
            <person name="Schlenke T."/>
            <person name="Schwartz R."/>
            <person name="Segarra C."/>
            <person name="Singh R.S."/>
            <person name="Sirot L."/>
            <person name="Sirota M."/>
            <person name="Sisneros N.B."/>
            <person name="Smith C.D."/>
            <person name="Smith T.F."/>
            <person name="Spieth J."/>
            <person name="Stage D.E."/>
            <person name="Stark A."/>
            <person name="Stephan W."/>
            <person name="Strausberg R.L."/>
            <person name="Strempel S."/>
            <person name="Sturgill D."/>
            <person name="Sutton G."/>
            <person name="Sutton G.G."/>
            <person name="Tao W."/>
            <person name="Teichmann S."/>
            <person name="Tobari Y.N."/>
            <person name="Tomimura Y."/>
            <person name="Tsolas J.M."/>
            <person name="Valente V.L."/>
            <person name="Venter E."/>
            <person name="Venter J.C."/>
            <person name="Vicario S."/>
            <person name="Vieira F.G."/>
            <person name="Vilella A.J."/>
            <person name="Villasante A."/>
            <person name="Walenz B."/>
            <person name="Wang J."/>
            <person name="Wasserman M."/>
            <person name="Watts T."/>
            <person name="Wilson D."/>
            <person name="Wilson R.K."/>
            <person name="Wing R.A."/>
            <person name="Wolfner M.F."/>
            <person name="Wong A."/>
            <person name="Wong G.K."/>
            <person name="Wu C.I."/>
            <person name="Wu G."/>
            <person name="Yamamoto D."/>
            <person name="Yang H.P."/>
            <person name="Yang S.P."/>
            <person name="Yorke J.A."/>
            <person name="Yoshida K."/>
            <person name="Zdobnov E."/>
            <person name="Zhang P."/>
            <person name="Zhang Y."/>
            <person name="Zimin A.V."/>
            <person name="Baldwin J."/>
            <person name="Abdouelleil A."/>
            <person name="Abdulkadir J."/>
            <person name="Abebe A."/>
            <person name="Abera B."/>
            <person name="Abreu J."/>
            <person name="Acer S.C."/>
            <person name="Aftuck L."/>
            <person name="Alexander A."/>
            <person name="An P."/>
            <person name="Anderson E."/>
            <person name="Anderson S."/>
            <person name="Arachi H."/>
            <person name="Azer M."/>
            <person name="Bachantsang P."/>
            <person name="Barry A."/>
            <person name="Bayul T."/>
            <person name="Berlin A."/>
            <person name="Bessette D."/>
            <person name="Bloom T."/>
            <person name="Blye J."/>
            <person name="Boguslavskiy L."/>
            <person name="Bonnet C."/>
            <person name="Boukhgalter B."/>
            <person name="Bourzgui I."/>
            <person name="Brown A."/>
            <person name="Cahill P."/>
            <person name="Channer S."/>
            <person name="Cheshatsang Y."/>
            <person name="Chuda L."/>
            <person name="Citroen M."/>
            <person name="Collymore A."/>
            <person name="Cooke P."/>
            <person name="Costello M."/>
            <person name="D'Aco K."/>
            <person name="Daza R."/>
            <person name="De Haan G."/>
            <person name="DeGray S."/>
            <person name="DeMaso C."/>
            <person name="Dhargay N."/>
            <person name="Dooley K."/>
            <person name="Dooley E."/>
            <person name="Doricent M."/>
            <person name="Dorje P."/>
            <person name="Dorjee K."/>
            <person name="Dupes A."/>
            <person name="Elong R."/>
            <person name="Falk J."/>
            <person name="Farina A."/>
            <person name="Faro S."/>
            <person name="Ferguson D."/>
            <person name="Fisher S."/>
            <person name="Foley C.D."/>
            <person name="Franke A."/>
            <person name="Friedrich D."/>
            <person name="Gadbois L."/>
            <person name="Gearin G."/>
            <person name="Gearin C.R."/>
            <person name="Giannoukos G."/>
            <person name="Goode T."/>
            <person name="Graham J."/>
            <person name="Grandbois E."/>
            <person name="Grewal S."/>
            <person name="Gyaltsen K."/>
            <person name="Hafez N."/>
            <person name="Hagos B."/>
            <person name="Hall J."/>
            <person name="Henson C."/>
            <person name="Hollinger A."/>
            <person name="Honan T."/>
            <person name="Huard M.D."/>
            <person name="Hughes L."/>
            <person name="Hurhula B."/>
            <person name="Husby M.E."/>
            <person name="Kamat A."/>
            <person name="Kanga B."/>
            <person name="Kashin S."/>
            <person name="Khazanovich D."/>
            <person name="Kisner P."/>
            <person name="Lance K."/>
            <person name="Lara M."/>
            <person name="Lee W."/>
            <person name="Lennon N."/>
            <person name="Letendre F."/>
            <person name="LeVine R."/>
            <person name="Lipovsky A."/>
            <person name="Liu X."/>
            <person name="Liu J."/>
            <person name="Liu S."/>
            <person name="Lokyitsang T."/>
            <person name="Lokyitsang Y."/>
            <person name="Lubonja R."/>
            <person name="Lui A."/>
            <person name="MacDonald P."/>
            <person name="Magnisalis V."/>
            <person name="Maru K."/>
            <person name="Matthews C."/>
            <person name="McCusker W."/>
            <person name="McDonough S."/>
            <person name="Mehta T."/>
            <person name="Meldrim J."/>
            <person name="Meneus L."/>
            <person name="Mihai O."/>
            <person name="Mihalev A."/>
            <person name="Mihova T."/>
            <person name="Mittelman R."/>
            <person name="Mlenga V."/>
            <person name="Montmayeur A."/>
            <person name="Mulrain L."/>
            <person name="Navidi A."/>
            <person name="Naylor J."/>
            <person name="Negash T."/>
            <person name="Nguyen T."/>
            <person name="Nguyen N."/>
            <person name="Nicol R."/>
            <person name="Norbu C."/>
            <person name="Norbu N."/>
            <person name="Novod N."/>
            <person name="O'Neill B."/>
            <person name="Osman S."/>
            <person name="Markiewicz E."/>
            <person name="Oyono O.L."/>
            <person name="Patti C."/>
            <person name="Phunkhang P."/>
            <person name="Pierre F."/>
            <person name="Priest M."/>
            <person name="Raghuraman S."/>
            <person name="Rege F."/>
            <person name="Reyes R."/>
            <person name="Rise C."/>
            <person name="Rogov P."/>
            <person name="Ross K."/>
            <person name="Ryan E."/>
            <person name="Settipalli S."/>
            <person name="Shea T."/>
            <person name="Sherpa N."/>
            <person name="Shi L."/>
            <person name="Shih D."/>
            <person name="Sparrow T."/>
            <person name="Spaulding J."/>
            <person name="Stalker J."/>
            <person name="Stange-Thomann N."/>
            <person name="Stavropoulos S."/>
            <person name="Stone C."/>
            <person name="Strader C."/>
            <person name="Tesfaye S."/>
            <person name="Thomson T."/>
            <person name="Thoulutsang Y."/>
            <person name="Thoulutsang D."/>
            <person name="Topham K."/>
            <person name="Topping I."/>
            <person name="Tsamla T."/>
            <person name="Vassiliev H."/>
            <person name="Vo A."/>
            <person name="Wangchuk T."/>
            <person name="Wangdi T."/>
            <person name="Weiand M."/>
            <person name="Wilkinson J."/>
            <person name="Wilson A."/>
            <person name="Yadav S."/>
            <person name="Young G."/>
            <person name="Yu Q."/>
            <person name="Zembek L."/>
            <person name="Zhong D."/>
            <person name="Zimmer A."/>
            <person name="Zwirko Z."/>
            <person name="Jaffe D.B."/>
            <person name="Alvarez P."/>
            <person name="Brockman W."/>
            <person name="Butler J."/>
            <person name="Chin C."/>
            <person name="Gnerre S."/>
            <person name="Grabherr M."/>
            <person name="Kleber M."/>
            <person name="Mauceli E."/>
            <person name="MacCallum I."/>
        </authorList>
    </citation>
    <scope>NUCLEOTIDE SEQUENCE [LARGE SCALE GENOMIC DNA]</scope>
    <source>
        <strain evidence="5">Tucson 14024-0371.13</strain>
    </source>
</reference>
<dbReference type="InterPro" id="IPR050373">
    <property type="entry name" value="Fibrinogen_C-term_domain"/>
</dbReference>
<dbReference type="InterPro" id="IPR002181">
    <property type="entry name" value="Fibrinogen_a/b/g_C_dom"/>
</dbReference>